<evidence type="ECO:0000259" key="2">
    <source>
        <dbReference type="SMART" id="SM01321"/>
    </source>
</evidence>
<dbReference type="OrthoDB" id="9814067at2"/>
<accession>A0A554W9I0</accession>
<evidence type="ECO:0000313" key="4">
    <source>
        <dbReference type="Proteomes" id="UP000315736"/>
    </source>
</evidence>
<dbReference type="PANTHER" id="PTHR34322:SF2">
    <property type="entry name" value="TRANSPOSASE IS200-LIKE DOMAIN-CONTAINING PROTEIN"/>
    <property type="match status" value="1"/>
</dbReference>
<evidence type="ECO:0000313" key="3">
    <source>
        <dbReference type="EMBL" id="TSE20227.1"/>
    </source>
</evidence>
<feature type="region of interest" description="Disordered" evidence="1">
    <location>
        <begin position="211"/>
        <end position="243"/>
    </location>
</feature>
<dbReference type="GO" id="GO:0006313">
    <property type="term" value="P:DNA transposition"/>
    <property type="evidence" value="ECO:0007669"/>
    <property type="project" value="InterPro"/>
</dbReference>
<evidence type="ECO:0000256" key="1">
    <source>
        <dbReference type="SAM" id="MobiDB-lite"/>
    </source>
</evidence>
<protein>
    <submittedName>
        <fullName evidence="3">Transposase IS200 like protein</fullName>
    </submittedName>
</protein>
<dbReference type="InterPro" id="IPR002686">
    <property type="entry name" value="Transposase_17"/>
</dbReference>
<dbReference type="SMART" id="SM01321">
    <property type="entry name" value="Y1_Tnp"/>
    <property type="match status" value="1"/>
</dbReference>
<reference evidence="3 4" key="1">
    <citation type="submission" date="2019-07" db="EMBL/GenBank/DDBJ databases">
        <title>Tepidimonas alkaliphilus YIM 72238 draft genome.</title>
        <authorList>
            <person name="Da Costa M.S."/>
            <person name="Froufe H.J.C."/>
            <person name="Egas C."/>
            <person name="Albuquerque L."/>
        </authorList>
    </citation>
    <scope>NUCLEOTIDE SEQUENCE [LARGE SCALE GENOMIC DNA]</scope>
    <source>
        <strain evidence="3 4">YIM 72238</strain>
    </source>
</reference>
<dbReference type="RefSeq" id="WP_143890143.1">
    <property type="nucleotide sequence ID" value="NZ_VJNB01000004.1"/>
</dbReference>
<dbReference type="GO" id="GO:0003677">
    <property type="term" value="F:DNA binding"/>
    <property type="evidence" value="ECO:0007669"/>
    <property type="project" value="InterPro"/>
</dbReference>
<dbReference type="Proteomes" id="UP000315736">
    <property type="component" value="Unassembled WGS sequence"/>
</dbReference>
<dbReference type="PANTHER" id="PTHR34322">
    <property type="entry name" value="TRANSPOSASE, Y1_TNP DOMAIN-CONTAINING"/>
    <property type="match status" value="1"/>
</dbReference>
<gene>
    <name evidence="3" type="ORF">Talka_01122</name>
</gene>
<dbReference type="InterPro" id="IPR036515">
    <property type="entry name" value="Transposase_17_sf"/>
</dbReference>
<feature type="compositionally biased region" description="Basic residues" evidence="1">
    <location>
        <begin position="215"/>
        <end position="225"/>
    </location>
</feature>
<feature type="domain" description="Transposase IS200-like" evidence="2">
    <location>
        <begin position="9"/>
        <end position="123"/>
    </location>
</feature>
<organism evidence="3 4">
    <name type="scientific">Tepidimonas alkaliphilus</name>
    <dbReference type="NCBI Taxonomy" id="2588942"/>
    <lineage>
        <taxon>Bacteria</taxon>
        <taxon>Pseudomonadati</taxon>
        <taxon>Pseudomonadota</taxon>
        <taxon>Betaproteobacteria</taxon>
        <taxon>Burkholderiales</taxon>
        <taxon>Tepidimonas</taxon>
    </lineage>
</organism>
<dbReference type="Gene3D" id="3.30.70.1290">
    <property type="entry name" value="Transposase IS200-like"/>
    <property type="match status" value="1"/>
</dbReference>
<comment type="caution">
    <text evidence="3">The sequence shown here is derived from an EMBL/GenBank/DDBJ whole genome shotgun (WGS) entry which is preliminary data.</text>
</comment>
<proteinExistence type="predicted"/>
<name>A0A554W9I0_9BURK</name>
<sequence length="243" mass="27077">MARLPRLSVPAQAHLVVWRGHDGRPVFVDDADRQALRDALAELAEREQVAVHGWAWLAAQVWLLVTPAEAEGLPRLMQGLGRRYVRRFHARHGGRGTLWEGRYRATVLAPDWVLPALVFVETLPVQEGLAASAEAWPWSSHRHHAGLQPQRGLQPPAGWWALGDTPFAREAAWRRRVAEGLDAADRQRLHDAAVKGWPLGDDAFLRALQEAAGGRRVRPARPGRPRRNDLSPNNGGDRSALEK</sequence>
<dbReference type="AlphaFoldDB" id="A0A554W9I0"/>
<keyword evidence="4" id="KW-1185">Reference proteome</keyword>
<dbReference type="GO" id="GO:0004803">
    <property type="term" value="F:transposase activity"/>
    <property type="evidence" value="ECO:0007669"/>
    <property type="project" value="InterPro"/>
</dbReference>
<dbReference type="EMBL" id="VJNB01000004">
    <property type="protein sequence ID" value="TSE20227.1"/>
    <property type="molecule type" value="Genomic_DNA"/>
</dbReference>
<dbReference type="SUPFAM" id="SSF143422">
    <property type="entry name" value="Transposase IS200-like"/>
    <property type="match status" value="1"/>
</dbReference>